<proteinExistence type="predicted"/>
<evidence type="ECO:0000313" key="1">
    <source>
        <dbReference type="EMBL" id="BBH91516.1"/>
    </source>
</evidence>
<protein>
    <submittedName>
        <fullName evidence="1">Uncharacterized protein</fullName>
    </submittedName>
</protein>
<reference evidence="1" key="1">
    <citation type="submission" date="2018-12" db="EMBL/GenBank/DDBJ databases">
        <title>Novel natural products biosynthetic potential of the class Ktedonobacteria.</title>
        <authorList>
            <person name="Zheng Y."/>
            <person name="Saitou A."/>
            <person name="Wang C.M."/>
            <person name="Toyoda A."/>
            <person name="Minakuchi Y."/>
            <person name="Sekiguchi Y."/>
            <person name="Ueda K."/>
            <person name="Takano H."/>
            <person name="Sakai Y."/>
            <person name="Yokota A."/>
            <person name="Yabe S."/>
        </authorList>
    </citation>
    <scope>NUCLEOTIDE SEQUENCE</scope>
    <source>
        <strain evidence="1">COM3</strain>
    </source>
</reference>
<sequence length="50" mass="5874">MKIQFLENAGTVGAEHGHVLKYWQRRKKSSRYAAIMMRALLKSLKKRVSR</sequence>
<gene>
    <name evidence="1" type="ORF">KTC_62670</name>
</gene>
<dbReference type="AlphaFoldDB" id="A0A455SV62"/>
<organism evidence="1">
    <name type="scientific">Thermosporothrix sp. COM3</name>
    <dbReference type="NCBI Taxonomy" id="2490863"/>
    <lineage>
        <taxon>Bacteria</taxon>
        <taxon>Bacillati</taxon>
        <taxon>Chloroflexota</taxon>
        <taxon>Ktedonobacteria</taxon>
        <taxon>Ktedonobacterales</taxon>
        <taxon>Thermosporotrichaceae</taxon>
        <taxon>Thermosporothrix</taxon>
    </lineage>
</organism>
<name>A0A455SV62_9CHLR</name>
<accession>A0A455SV62</accession>
<dbReference type="EMBL" id="AP019376">
    <property type="protein sequence ID" value="BBH91516.1"/>
    <property type="molecule type" value="Genomic_DNA"/>
</dbReference>